<comment type="similarity">
    <text evidence="1">Belongs to the LysR transcriptional regulatory family.</text>
</comment>
<dbReference type="PRINTS" id="PR00039">
    <property type="entry name" value="HTHLYSR"/>
</dbReference>
<keyword evidence="2" id="KW-0805">Transcription regulation</keyword>
<reference evidence="5 6" key="1">
    <citation type="submission" date="2019-04" db="EMBL/GenBank/DDBJ databases">
        <title>Bacillus sediminilitoris sp. nov., isolated from a tidal flat sediment on the East China Sea.</title>
        <authorList>
            <person name="Wei Y."/>
            <person name="Mao H."/>
            <person name="Fang J."/>
        </authorList>
    </citation>
    <scope>NUCLEOTIDE SEQUENCE [LARGE SCALE GENOMIC DNA]</scope>
    <source>
        <strain evidence="5 6">DSL-17</strain>
    </source>
</reference>
<dbReference type="SUPFAM" id="SSF53850">
    <property type="entry name" value="Periplasmic binding protein-like II"/>
    <property type="match status" value="1"/>
</dbReference>
<dbReference type="FunFam" id="1.10.10.10:FF:000001">
    <property type="entry name" value="LysR family transcriptional regulator"/>
    <property type="match status" value="1"/>
</dbReference>
<protein>
    <submittedName>
        <fullName evidence="5">LysR family transcriptional regulator</fullName>
    </submittedName>
</protein>
<keyword evidence="4" id="KW-0804">Transcription</keyword>
<dbReference type="Pfam" id="PF03466">
    <property type="entry name" value="LysR_substrate"/>
    <property type="match status" value="1"/>
</dbReference>
<dbReference type="GO" id="GO:0005829">
    <property type="term" value="C:cytosol"/>
    <property type="evidence" value="ECO:0007669"/>
    <property type="project" value="TreeGrafter"/>
</dbReference>
<gene>
    <name evidence="5" type="ORF">E6W99_11390</name>
</gene>
<evidence type="ECO:0000256" key="2">
    <source>
        <dbReference type="ARBA" id="ARBA00023015"/>
    </source>
</evidence>
<evidence type="ECO:0000256" key="3">
    <source>
        <dbReference type="ARBA" id="ARBA00023125"/>
    </source>
</evidence>
<dbReference type="EMBL" id="SSNT01000008">
    <property type="protein sequence ID" value="THF79620.1"/>
    <property type="molecule type" value="Genomic_DNA"/>
</dbReference>
<evidence type="ECO:0000313" key="5">
    <source>
        <dbReference type="EMBL" id="THF79620.1"/>
    </source>
</evidence>
<dbReference type="PANTHER" id="PTHR30419">
    <property type="entry name" value="HTH-TYPE TRANSCRIPTIONAL REGULATOR YBHD"/>
    <property type="match status" value="1"/>
</dbReference>
<dbReference type="InterPro" id="IPR036388">
    <property type="entry name" value="WH-like_DNA-bd_sf"/>
</dbReference>
<organism evidence="5 6">
    <name type="scientific">Metabacillus sediminilitoris</name>
    <dbReference type="NCBI Taxonomy" id="2567941"/>
    <lineage>
        <taxon>Bacteria</taxon>
        <taxon>Bacillati</taxon>
        <taxon>Bacillota</taxon>
        <taxon>Bacilli</taxon>
        <taxon>Bacillales</taxon>
        <taxon>Bacillaceae</taxon>
        <taxon>Metabacillus</taxon>
    </lineage>
</organism>
<evidence type="ECO:0000256" key="1">
    <source>
        <dbReference type="ARBA" id="ARBA00009437"/>
    </source>
</evidence>
<dbReference type="AlphaFoldDB" id="A0A4S4BY26"/>
<keyword evidence="6" id="KW-1185">Reference proteome</keyword>
<accession>A0A4S4BY26</accession>
<dbReference type="InterPro" id="IPR050950">
    <property type="entry name" value="HTH-type_LysR_regulators"/>
</dbReference>
<dbReference type="InterPro" id="IPR036390">
    <property type="entry name" value="WH_DNA-bd_sf"/>
</dbReference>
<dbReference type="GO" id="GO:0003677">
    <property type="term" value="F:DNA binding"/>
    <property type="evidence" value="ECO:0007669"/>
    <property type="project" value="UniProtKB-KW"/>
</dbReference>
<dbReference type="Gene3D" id="1.10.10.10">
    <property type="entry name" value="Winged helix-like DNA-binding domain superfamily/Winged helix DNA-binding domain"/>
    <property type="match status" value="1"/>
</dbReference>
<name>A0A4S4BY26_9BACI</name>
<dbReference type="RefSeq" id="WP_136354333.1">
    <property type="nucleotide sequence ID" value="NZ_CP046266.1"/>
</dbReference>
<keyword evidence="3" id="KW-0238">DNA-binding</keyword>
<dbReference type="InterPro" id="IPR000847">
    <property type="entry name" value="LysR_HTH_N"/>
</dbReference>
<sequence>MEIHHLKCFKAVAEHQSFTKASSHVHLSQPSLSKIIKNLEEELQVKLFDRTTRQLKLTDAGEIVYDSTLKFTSTFNDLSARLDDLKKLPTGEINIGIPPLIGTLFFPYIAISFGKLYPKVSLKLIELGAKSVTKLVDEEKIDLGIIVLPTNIEKFIVYPFTKDEFVLYVSRKHKLANRDTVSLHELQDEKFVIFSEQFTLHDRVIRECLDAGFNPHISYKSSQWDLIAELVKEDLGVTILPKSIYSKMNQHDIKIVPLVNPTPMWELGIITKKDCYISFAVRKLLSFLEEDQFNLLKQLK</sequence>
<dbReference type="PROSITE" id="PS50931">
    <property type="entry name" value="HTH_LYSR"/>
    <property type="match status" value="1"/>
</dbReference>
<dbReference type="PANTHER" id="PTHR30419:SF8">
    <property type="entry name" value="NITROGEN ASSIMILATION TRANSCRIPTIONAL ACTIVATOR-RELATED"/>
    <property type="match status" value="1"/>
</dbReference>
<comment type="caution">
    <text evidence="5">The sequence shown here is derived from an EMBL/GenBank/DDBJ whole genome shotgun (WGS) entry which is preliminary data.</text>
</comment>
<dbReference type="InterPro" id="IPR005119">
    <property type="entry name" value="LysR_subst-bd"/>
</dbReference>
<proteinExistence type="inferred from homology"/>
<evidence type="ECO:0000256" key="4">
    <source>
        <dbReference type="ARBA" id="ARBA00023163"/>
    </source>
</evidence>
<dbReference type="Pfam" id="PF00126">
    <property type="entry name" value="HTH_1"/>
    <property type="match status" value="1"/>
</dbReference>
<dbReference type="GO" id="GO:0003700">
    <property type="term" value="F:DNA-binding transcription factor activity"/>
    <property type="evidence" value="ECO:0007669"/>
    <property type="project" value="InterPro"/>
</dbReference>
<dbReference type="OrthoDB" id="9803735at2"/>
<dbReference type="Gene3D" id="3.40.190.290">
    <property type="match status" value="1"/>
</dbReference>
<evidence type="ECO:0000313" key="6">
    <source>
        <dbReference type="Proteomes" id="UP000310334"/>
    </source>
</evidence>
<dbReference type="Proteomes" id="UP000310334">
    <property type="component" value="Unassembled WGS sequence"/>
</dbReference>
<dbReference type="SUPFAM" id="SSF46785">
    <property type="entry name" value="Winged helix' DNA-binding domain"/>
    <property type="match status" value="1"/>
</dbReference>